<evidence type="ECO:0000256" key="6">
    <source>
        <dbReference type="ARBA" id="ARBA00022741"/>
    </source>
</evidence>
<evidence type="ECO:0000256" key="3">
    <source>
        <dbReference type="ARBA" id="ARBA00022679"/>
    </source>
</evidence>
<dbReference type="PROSITE" id="PS00107">
    <property type="entry name" value="PROTEIN_KINASE_ATP"/>
    <property type="match status" value="1"/>
</dbReference>
<evidence type="ECO:0000256" key="5">
    <source>
        <dbReference type="ARBA" id="ARBA00022729"/>
    </source>
</evidence>
<evidence type="ECO:0000256" key="8">
    <source>
        <dbReference type="ARBA" id="ARBA00022840"/>
    </source>
</evidence>
<keyword evidence="3" id="KW-0808">Transferase</keyword>
<dbReference type="SUPFAM" id="SSF56112">
    <property type="entry name" value="Protein kinase-like (PK-like)"/>
    <property type="match status" value="1"/>
</dbReference>
<evidence type="ECO:0000256" key="4">
    <source>
        <dbReference type="ARBA" id="ARBA00022692"/>
    </source>
</evidence>
<feature type="signal peptide" evidence="14">
    <location>
        <begin position="1"/>
        <end position="25"/>
    </location>
</feature>
<evidence type="ECO:0000313" key="16">
    <source>
        <dbReference type="EMBL" id="EEF50713.1"/>
    </source>
</evidence>
<dbReference type="InterPro" id="IPR017441">
    <property type="entry name" value="Protein_kinase_ATP_BS"/>
</dbReference>
<dbReference type="SMART" id="SM00220">
    <property type="entry name" value="S_TKc"/>
    <property type="match status" value="1"/>
</dbReference>
<dbReference type="GO" id="GO:0010038">
    <property type="term" value="P:response to metal ion"/>
    <property type="evidence" value="ECO:0007669"/>
    <property type="project" value="UniProtKB-ARBA"/>
</dbReference>
<evidence type="ECO:0000256" key="1">
    <source>
        <dbReference type="ARBA" id="ARBA00004479"/>
    </source>
</evidence>
<dbReference type="FunFam" id="1.10.510.10:FF:000252">
    <property type="entry name" value="Receptor-like protein kinase FERONIA"/>
    <property type="match status" value="1"/>
</dbReference>
<keyword evidence="11" id="KW-0325">Glycoprotein</keyword>
<dbReference type="Pfam" id="PF12819">
    <property type="entry name" value="Malectin_like"/>
    <property type="match status" value="1"/>
</dbReference>
<keyword evidence="10 13" id="KW-0472">Membrane</keyword>
<dbReference type="Gene3D" id="1.10.510.10">
    <property type="entry name" value="Transferase(Phosphotransferase) domain 1"/>
    <property type="match status" value="1"/>
</dbReference>
<dbReference type="InterPro" id="IPR011009">
    <property type="entry name" value="Kinase-like_dom_sf"/>
</dbReference>
<dbReference type="PROSITE" id="PS00108">
    <property type="entry name" value="PROTEIN_KINASE_ST"/>
    <property type="match status" value="1"/>
</dbReference>
<evidence type="ECO:0000256" key="13">
    <source>
        <dbReference type="SAM" id="Phobius"/>
    </source>
</evidence>
<dbReference type="eggNOG" id="KOG1187">
    <property type="taxonomic scope" value="Eukaryota"/>
</dbReference>
<dbReference type="GO" id="GO:0004674">
    <property type="term" value="F:protein serine/threonine kinase activity"/>
    <property type="evidence" value="ECO:0007669"/>
    <property type="project" value="UniProtKB-KW"/>
</dbReference>
<keyword evidence="17" id="KW-1185">Reference proteome</keyword>
<keyword evidence="4 13" id="KW-0812">Transmembrane</keyword>
<feature type="chain" id="PRO_5002888471" description="Protein kinase domain-containing protein" evidence="14">
    <location>
        <begin position="26"/>
        <end position="763"/>
    </location>
</feature>
<keyword evidence="5 14" id="KW-0732">Signal</keyword>
<dbReference type="FunFam" id="2.60.120.430:FF:000007">
    <property type="entry name" value="FERONIA receptor-like kinase"/>
    <property type="match status" value="1"/>
</dbReference>
<keyword evidence="7" id="KW-0418">Kinase</keyword>
<dbReference type="InterPro" id="IPR024788">
    <property type="entry name" value="Malectin-like_Carb-bd_dom"/>
</dbReference>
<feature type="transmembrane region" description="Helical" evidence="13">
    <location>
        <begin position="408"/>
        <end position="432"/>
    </location>
</feature>
<dbReference type="STRING" id="3988.B9REA5"/>
<dbReference type="CDD" id="cd14066">
    <property type="entry name" value="STKc_IRAK"/>
    <property type="match status" value="1"/>
</dbReference>
<evidence type="ECO:0000256" key="10">
    <source>
        <dbReference type="ARBA" id="ARBA00023136"/>
    </source>
</evidence>
<dbReference type="Pfam" id="PF07714">
    <property type="entry name" value="PK_Tyr_Ser-Thr"/>
    <property type="match status" value="1"/>
</dbReference>
<dbReference type="GO" id="GO:0004714">
    <property type="term" value="F:transmembrane receptor protein tyrosine kinase activity"/>
    <property type="evidence" value="ECO:0007669"/>
    <property type="project" value="InterPro"/>
</dbReference>
<keyword evidence="8 12" id="KW-0067">ATP-binding</keyword>
<dbReference type="InParanoid" id="B9REA5"/>
<evidence type="ECO:0000256" key="12">
    <source>
        <dbReference type="PROSITE-ProRule" id="PRU10141"/>
    </source>
</evidence>
<dbReference type="InterPro" id="IPR045272">
    <property type="entry name" value="ANXUR1/2-like"/>
</dbReference>
<protein>
    <recommendedName>
        <fullName evidence="15">Protein kinase domain-containing protein</fullName>
    </recommendedName>
</protein>
<organism evidence="16 17">
    <name type="scientific">Ricinus communis</name>
    <name type="common">Castor bean</name>
    <dbReference type="NCBI Taxonomy" id="3988"/>
    <lineage>
        <taxon>Eukaryota</taxon>
        <taxon>Viridiplantae</taxon>
        <taxon>Streptophyta</taxon>
        <taxon>Embryophyta</taxon>
        <taxon>Tracheophyta</taxon>
        <taxon>Spermatophyta</taxon>
        <taxon>Magnoliopsida</taxon>
        <taxon>eudicotyledons</taxon>
        <taxon>Gunneridae</taxon>
        <taxon>Pentapetalae</taxon>
        <taxon>rosids</taxon>
        <taxon>fabids</taxon>
        <taxon>Malpighiales</taxon>
        <taxon>Euphorbiaceae</taxon>
        <taxon>Acalyphoideae</taxon>
        <taxon>Acalypheae</taxon>
        <taxon>Ricinus</taxon>
    </lineage>
</organism>
<keyword evidence="9 13" id="KW-1133">Transmembrane helix</keyword>
<name>B9REA5_RICCO</name>
<reference evidence="17" key="1">
    <citation type="journal article" date="2010" name="Nat. Biotechnol.">
        <title>Draft genome sequence of the oilseed species Ricinus communis.</title>
        <authorList>
            <person name="Chan A.P."/>
            <person name="Crabtree J."/>
            <person name="Zhao Q."/>
            <person name="Lorenzi H."/>
            <person name="Orvis J."/>
            <person name="Puiu D."/>
            <person name="Melake-Berhan A."/>
            <person name="Jones K.M."/>
            <person name="Redman J."/>
            <person name="Chen G."/>
            <person name="Cahoon E.B."/>
            <person name="Gedil M."/>
            <person name="Stanke M."/>
            <person name="Haas B.J."/>
            <person name="Wortman J.R."/>
            <person name="Fraser-Liggett C.M."/>
            <person name="Ravel J."/>
            <person name="Rabinowicz P.D."/>
        </authorList>
    </citation>
    <scope>NUCLEOTIDE SEQUENCE [LARGE SCALE GENOMIC DNA]</scope>
    <source>
        <strain evidence="17">cv. Hale</strain>
    </source>
</reference>
<dbReference type="InterPro" id="IPR000719">
    <property type="entry name" value="Prot_kinase_dom"/>
</dbReference>
<gene>
    <name evidence="16" type="ORF">RCOM_1619760</name>
</gene>
<evidence type="ECO:0000256" key="14">
    <source>
        <dbReference type="SAM" id="SignalP"/>
    </source>
</evidence>
<dbReference type="FunFam" id="2.60.120.430:FF:000003">
    <property type="entry name" value="FERONIA receptor-like kinase"/>
    <property type="match status" value="1"/>
</dbReference>
<sequence length="763" mass="86078">MNYWYCSIITHLCFYLIFNSTICESNNISSNTCLDKLVLNCGSSGSSSFNGKYWIGDVGSKFIPADSDRTTISAASTPINEKVPQIPYLTARLCRFRFAYAFPFSPGYKFIRLHFYPASYSGLDRNSKASFSVVSGKYTLLNNFSPSPVASTSKLTYFTKEFVVNLKENLLNITFIPSPKAYAFVNGLEIYNLPSNFYNYSAHNDPAFEMLHRVNVGGSEFIESIWPDDSSYILGFMSGQVIHTLEDTQDSWNMSEYAVPTLLYASARTMDVDDAISMTYNLTWTFFIDSGFKYLVRLHFCEISYEVTGVNQRVFTVYINNRTVENSLDVVALAGAPLVAIYRDYIVMVPQGTGEKQDLWLALHPNTESKPMFKNAILNGVEIMKFSDANNNLAPYFQPEIGIRKKKILLIVILGGILGCLGGSFICCYFVYRCTKRKSFCSRDHSQRNSKRPLITQSGNCREFKLVDMRVATNNFSEALVIGVGGFGKVYKGLIDGGTIQVAVKRKHSASHQGFQEFLTEINLLSAFRHTNLVSLLGFCQEDNELILVYDYMSHGTLRDYLYKKDNSPLSWNQRLKICIGAARGLHYLHTGTKHSIIHRDIKSTNILLDDEWVAKVSDFGLSRIGPTTSSRSHVKTEVKGTFGYLDPVYYRTRTLSKKSDVYSFGVLLLEVLCARPAIVEGEEHKVSLAEWALHYHQSGAIDFIVDPFLRGKITFESMTNFVEIAVKCLADQRAQRPLMSDVLYGLELSLQLQERADADKEV</sequence>
<dbReference type="Gene3D" id="2.60.120.430">
    <property type="entry name" value="Galactose-binding lectin"/>
    <property type="match status" value="2"/>
</dbReference>
<evidence type="ECO:0000256" key="7">
    <source>
        <dbReference type="ARBA" id="ARBA00022777"/>
    </source>
</evidence>
<evidence type="ECO:0000256" key="2">
    <source>
        <dbReference type="ARBA" id="ARBA00022527"/>
    </source>
</evidence>
<comment type="subcellular location">
    <subcellularLocation>
        <location evidence="1">Membrane</location>
        <topology evidence="1">Single-pass type I membrane protein</topology>
    </subcellularLocation>
</comment>
<keyword evidence="6 12" id="KW-0547">Nucleotide-binding</keyword>
<dbReference type="Gene3D" id="3.30.200.20">
    <property type="entry name" value="Phosphorylase Kinase, domain 1"/>
    <property type="match status" value="1"/>
</dbReference>
<dbReference type="InterPro" id="IPR001245">
    <property type="entry name" value="Ser-Thr/Tyr_kinase_cat_dom"/>
</dbReference>
<dbReference type="Proteomes" id="UP000008311">
    <property type="component" value="Unassembled WGS sequence"/>
</dbReference>
<evidence type="ECO:0000256" key="11">
    <source>
        <dbReference type="ARBA" id="ARBA00023180"/>
    </source>
</evidence>
<dbReference type="GO" id="GO:0005886">
    <property type="term" value="C:plasma membrane"/>
    <property type="evidence" value="ECO:0000318"/>
    <property type="project" value="GO_Central"/>
</dbReference>
<proteinExistence type="predicted"/>
<dbReference type="GO" id="GO:0005524">
    <property type="term" value="F:ATP binding"/>
    <property type="evidence" value="ECO:0007669"/>
    <property type="project" value="UniProtKB-UniRule"/>
</dbReference>
<dbReference type="GO" id="GO:0004672">
    <property type="term" value="F:protein kinase activity"/>
    <property type="evidence" value="ECO:0000318"/>
    <property type="project" value="GO_Central"/>
</dbReference>
<keyword evidence="2" id="KW-0723">Serine/threonine-protein kinase</keyword>
<dbReference type="PROSITE" id="PS50011">
    <property type="entry name" value="PROTEIN_KINASE_DOM"/>
    <property type="match status" value="1"/>
</dbReference>
<dbReference type="PANTHER" id="PTHR34590:SF5">
    <property type="entry name" value="OS04G0586500 PROTEIN"/>
    <property type="match status" value="1"/>
</dbReference>
<dbReference type="PANTHER" id="PTHR34590">
    <property type="entry name" value="OS03G0124300 PROTEIN-RELATED"/>
    <property type="match status" value="1"/>
</dbReference>
<dbReference type="AlphaFoldDB" id="B9REA5"/>
<dbReference type="FunFam" id="3.30.200.20:FF:000039">
    <property type="entry name" value="receptor-like protein kinase FERONIA"/>
    <property type="match status" value="1"/>
</dbReference>
<evidence type="ECO:0000256" key="9">
    <source>
        <dbReference type="ARBA" id="ARBA00022989"/>
    </source>
</evidence>
<evidence type="ECO:0000259" key="15">
    <source>
        <dbReference type="PROSITE" id="PS50011"/>
    </source>
</evidence>
<feature type="domain" description="Protein kinase" evidence="15">
    <location>
        <begin position="476"/>
        <end position="751"/>
    </location>
</feature>
<accession>B9REA5</accession>
<dbReference type="EMBL" id="EQ973775">
    <property type="protein sequence ID" value="EEF50713.1"/>
    <property type="molecule type" value="Genomic_DNA"/>
</dbReference>
<feature type="binding site" evidence="12">
    <location>
        <position position="505"/>
    </location>
    <ligand>
        <name>ATP</name>
        <dbReference type="ChEBI" id="CHEBI:30616"/>
    </ligand>
</feature>
<evidence type="ECO:0000313" key="17">
    <source>
        <dbReference type="Proteomes" id="UP000008311"/>
    </source>
</evidence>
<dbReference type="InterPro" id="IPR008271">
    <property type="entry name" value="Ser/Thr_kinase_AS"/>
</dbReference>